<dbReference type="InterPro" id="IPR002379">
    <property type="entry name" value="ATPase_proteolipid_c-like_dom"/>
</dbReference>
<evidence type="ECO:0000256" key="12">
    <source>
        <dbReference type="ARBA" id="ARBA00025198"/>
    </source>
</evidence>
<reference evidence="15" key="1">
    <citation type="submission" date="2019-03" db="EMBL/GenBank/DDBJ databases">
        <title>Single cell metagenomics reveals metabolic interactions within the superorganism composed of flagellate Streblomastix strix and complex community of Bacteroidetes bacteria on its surface.</title>
        <authorList>
            <person name="Treitli S.C."/>
            <person name="Kolisko M."/>
            <person name="Husnik F."/>
            <person name="Keeling P."/>
            <person name="Hampl V."/>
        </authorList>
    </citation>
    <scope>NUCLEOTIDE SEQUENCE</scope>
    <source>
        <strain evidence="15">STM</strain>
    </source>
</reference>
<feature type="transmembrane region" description="Helical" evidence="13">
    <location>
        <begin position="35"/>
        <end position="58"/>
    </location>
</feature>
<dbReference type="InterPro" id="IPR038662">
    <property type="entry name" value="ATP_synth_F0_csu_sf"/>
</dbReference>
<name>A0A5J4SI38_9ZZZZ</name>
<feature type="domain" description="V-ATPase proteolipid subunit C-like" evidence="14">
    <location>
        <begin position="1"/>
        <end position="55"/>
    </location>
</feature>
<keyword evidence="10 13" id="KW-0472">Membrane</keyword>
<evidence type="ECO:0000256" key="2">
    <source>
        <dbReference type="ARBA" id="ARBA00006704"/>
    </source>
</evidence>
<sequence length="59" mass="5861">LAVCGAGIGIGRIGSSAMEGIARQPEASGDIRANMIIVAALIVGVALLALVVCLLVFLL</sequence>
<organism evidence="15">
    <name type="scientific">termite gut metagenome</name>
    <dbReference type="NCBI Taxonomy" id="433724"/>
    <lineage>
        <taxon>unclassified sequences</taxon>
        <taxon>metagenomes</taxon>
        <taxon>organismal metagenomes</taxon>
    </lineage>
</organism>
<protein>
    <submittedName>
        <fullName evidence="15">ATP synthase subunit c</fullName>
    </submittedName>
</protein>
<evidence type="ECO:0000259" key="14">
    <source>
        <dbReference type="Pfam" id="PF00137"/>
    </source>
</evidence>
<evidence type="ECO:0000256" key="13">
    <source>
        <dbReference type="SAM" id="Phobius"/>
    </source>
</evidence>
<evidence type="ECO:0000256" key="8">
    <source>
        <dbReference type="ARBA" id="ARBA00023065"/>
    </source>
</evidence>
<comment type="caution">
    <text evidence="15">The sequence shown here is derived from an EMBL/GenBank/DDBJ whole genome shotgun (WGS) entry which is preliminary data.</text>
</comment>
<gene>
    <name evidence="15" type="ORF">EZS27_007444</name>
</gene>
<feature type="non-terminal residue" evidence="15">
    <location>
        <position position="1"/>
    </location>
</feature>
<keyword evidence="9" id="KW-0446">Lipid-binding</keyword>
<dbReference type="EMBL" id="SNRY01000193">
    <property type="protein sequence ID" value="KAA6344935.1"/>
    <property type="molecule type" value="Genomic_DNA"/>
</dbReference>
<comment type="similarity">
    <text evidence="2">Belongs to the ATPase C chain family.</text>
</comment>
<evidence type="ECO:0000256" key="1">
    <source>
        <dbReference type="ARBA" id="ARBA00004141"/>
    </source>
</evidence>
<dbReference type="Gene3D" id="1.20.20.10">
    <property type="entry name" value="F1F0 ATP synthase subunit C"/>
    <property type="match status" value="1"/>
</dbReference>
<dbReference type="InterPro" id="IPR035921">
    <property type="entry name" value="F/V-ATP_Csub_sf"/>
</dbReference>
<evidence type="ECO:0000256" key="5">
    <source>
        <dbReference type="ARBA" id="ARBA00022692"/>
    </source>
</evidence>
<comment type="subcellular location">
    <subcellularLocation>
        <location evidence="1">Membrane</location>
        <topology evidence="1">Multi-pass membrane protein</topology>
    </subcellularLocation>
</comment>
<evidence type="ECO:0000256" key="9">
    <source>
        <dbReference type="ARBA" id="ARBA00023121"/>
    </source>
</evidence>
<dbReference type="GO" id="GO:0015986">
    <property type="term" value="P:proton motive force-driven ATP synthesis"/>
    <property type="evidence" value="ECO:0007669"/>
    <property type="project" value="InterPro"/>
</dbReference>
<keyword evidence="8" id="KW-0406">Ion transport</keyword>
<comment type="function">
    <text evidence="12">F(1)F(0) ATP synthase produces ATP from ADP in the presence of a proton or sodium gradient. F-type ATPases consist of two structural domains, F(1) containing the extramembraneous catalytic core and F(0) containing the membrane proton channel, linked together by a central stalk and a peripheral stalk. During catalysis, ATP synthesis in the catalytic domain of F(1) is coupled via a rotary mechanism of the central stalk subunits to proton translocation.</text>
</comment>
<dbReference type="NCBIfam" id="TIGR01260">
    <property type="entry name" value="ATP_synt_c"/>
    <property type="match status" value="1"/>
</dbReference>
<evidence type="ECO:0000256" key="3">
    <source>
        <dbReference type="ARBA" id="ARBA00022448"/>
    </source>
</evidence>
<dbReference type="GO" id="GO:0045259">
    <property type="term" value="C:proton-transporting ATP synthase complex"/>
    <property type="evidence" value="ECO:0007669"/>
    <property type="project" value="UniProtKB-KW"/>
</dbReference>
<dbReference type="GO" id="GO:0033177">
    <property type="term" value="C:proton-transporting two-sector ATPase complex, proton-transporting domain"/>
    <property type="evidence" value="ECO:0007669"/>
    <property type="project" value="InterPro"/>
</dbReference>
<evidence type="ECO:0000256" key="11">
    <source>
        <dbReference type="ARBA" id="ARBA00023310"/>
    </source>
</evidence>
<keyword evidence="7 13" id="KW-1133">Transmembrane helix</keyword>
<accession>A0A5J4SI38</accession>
<keyword evidence="6" id="KW-0375">Hydrogen ion transport</keyword>
<evidence type="ECO:0000256" key="10">
    <source>
        <dbReference type="ARBA" id="ARBA00023136"/>
    </source>
</evidence>
<evidence type="ECO:0000313" key="15">
    <source>
        <dbReference type="EMBL" id="KAA6344935.1"/>
    </source>
</evidence>
<keyword evidence="5 13" id="KW-0812">Transmembrane</keyword>
<keyword evidence="4" id="KW-0138">CF(0)</keyword>
<dbReference type="AlphaFoldDB" id="A0A5J4SI38"/>
<evidence type="ECO:0000256" key="7">
    <source>
        <dbReference type="ARBA" id="ARBA00022989"/>
    </source>
</evidence>
<proteinExistence type="inferred from homology"/>
<evidence type="ECO:0000256" key="4">
    <source>
        <dbReference type="ARBA" id="ARBA00022547"/>
    </source>
</evidence>
<dbReference type="GO" id="GO:0015078">
    <property type="term" value="F:proton transmembrane transporter activity"/>
    <property type="evidence" value="ECO:0007669"/>
    <property type="project" value="InterPro"/>
</dbReference>
<dbReference type="GO" id="GO:0008289">
    <property type="term" value="F:lipid binding"/>
    <property type="evidence" value="ECO:0007669"/>
    <property type="project" value="UniProtKB-KW"/>
</dbReference>
<dbReference type="Pfam" id="PF00137">
    <property type="entry name" value="ATP-synt_C"/>
    <property type="match status" value="1"/>
</dbReference>
<evidence type="ECO:0000256" key="6">
    <source>
        <dbReference type="ARBA" id="ARBA00022781"/>
    </source>
</evidence>
<dbReference type="InterPro" id="IPR000454">
    <property type="entry name" value="ATP_synth_F0_csu"/>
</dbReference>
<dbReference type="PRINTS" id="PR00124">
    <property type="entry name" value="ATPASEC"/>
</dbReference>
<keyword evidence="3" id="KW-0813">Transport</keyword>
<keyword evidence="11" id="KW-0066">ATP synthesis</keyword>
<dbReference type="InterPro" id="IPR005953">
    <property type="entry name" value="ATP_synth_csu_bac/chlpt"/>
</dbReference>
<dbReference type="SUPFAM" id="SSF81333">
    <property type="entry name" value="F1F0 ATP synthase subunit C"/>
    <property type="match status" value="1"/>
</dbReference>
<dbReference type="HAMAP" id="MF_01396">
    <property type="entry name" value="ATP_synth_c_bact"/>
    <property type="match status" value="1"/>
</dbReference>